<dbReference type="EMBL" id="CP006996">
    <property type="protein sequence ID" value="AHD23948.1"/>
    <property type="molecule type" value="Genomic_DNA"/>
</dbReference>
<evidence type="ECO:0000313" key="1">
    <source>
        <dbReference type="EMBL" id="AHD23948.1"/>
    </source>
</evidence>
<organism evidence="1 2">
    <name type="scientific">Rhodococcus pyridinivorans SB3094</name>
    <dbReference type="NCBI Taxonomy" id="1435356"/>
    <lineage>
        <taxon>Bacteria</taxon>
        <taxon>Bacillati</taxon>
        <taxon>Actinomycetota</taxon>
        <taxon>Actinomycetes</taxon>
        <taxon>Mycobacteriales</taxon>
        <taxon>Nocardiaceae</taxon>
        <taxon>Rhodococcus</taxon>
    </lineage>
</organism>
<protein>
    <submittedName>
        <fullName evidence="1">Uncharacterized protein</fullName>
    </submittedName>
</protein>
<proteinExistence type="predicted"/>
<gene>
    <name evidence="1" type="ORF">Y013_23370</name>
</gene>
<name>V9XNG8_9NOCA</name>
<dbReference type="AlphaFoldDB" id="V9XNG8"/>
<reference evidence="1 2" key="1">
    <citation type="journal article" date="2014" name="Genome Announc.">
        <title>Complete Genome of Rhodococcus pyridinivorans SB3094, a Methyl-Ethyl-Ketone-Degrading Bacterium Used for Bioaugmentation.</title>
        <authorList>
            <person name="Dueholm M.S."/>
            <person name="Albertsen M."/>
            <person name="D'Imperio S."/>
            <person name="Tale V.P."/>
            <person name="Lewis D."/>
            <person name="Nielsen P.H."/>
            <person name="Nielsen J.L."/>
        </authorList>
    </citation>
    <scope>NUCLEOTIDE SEQUENCE [LARGE SCALE GENOMIC DNA]</scope>
    <source>
        <strain evidence="1 2">SB3094</strain>
    </source>
</reference>
<dbReference type="KEGG" id="rpy:Y013_23370"/>
<accession>V9XNG8</accession>
<evidence type="ECO:0000313" key="2">
    <source>
        <dbReference type="Proteomes" id="UP000018781"/>
    </source>
</evidence>
<dbReference type="Proteomes" id="UP000018781">
    <property type="component" value="Chromosome"/>
</dbReference>
<sequence>MIVLQYFSNYSDKLTKFETRIVSGDNIIEVVHDWCRREL</sequence>
<dbReference type="HOGENOM" id="CLU_3316094_0_0_11"/>